<gene>
    <name evidence="1" type="ORF">Nfla_5202</name>
</gene>
<proteinExistence type="predicted"/>
<name>E7DPX2_9NOSO</name>
<sequence length="172" mass="19572">MSIQLTDSLKQLLKETVQQLKGVVKRKFIAQTVMALGQGGQSIAERELGWNRVTIGKGIKELNTGITCVDNYRGRGRYKAEAKLPNLLEDIKKLVDSQSQIDPSFKSQRLYTRLSASEVRKQLIEKFSYQDEELPTSETIRVKLNDLGYSLKRVAKIKPQKKFPKLMQSLSN</sequence>
<dbReference type="AlphaFoldDB" id="E7DPX2"/>
<reference evidence="1" key="1">
    <citation type="journal article" date="2011" name="Acta Physiol. Plant.">
        <title>An investigation on the genetic background of Nostoc flagelliforme by similarity analysis of its partial genomic DNA and phylogenetic comparison of deduced related species.</title>
        <authorList>
            <person name="Gao X."/>
            <person name="Liu K."/>
            <person name="Qiu B.S."/>
        </authorList>
    </citation>
    <scope>NUCLEOTIDE SEQUENCE</scope>
    <source>
        <strain evidence="1">Sunitezuoqi</strain>
    </source>
</reference>
<evidence type="ECO:0000313" key="1">
    <source>
        <dbReference type="EMBL" id="ADO19130.1"/>
    </source>
</evidence>
<organism evidence="1">
    <name type="scientific">Nostoc flagelliforme str. Sunitezuoqi</name>
    <dbReference type="NCBI Taxonomy" id="676037"/>
    <lineage>
        <taxon>Bacteria</taxon>
        <taxon>Bacillati</taxon>
        <taxon>Cyanobacteriota</taxon>
        <taxon>Cyanophyceae</taxon>
        <taxon>Nostocales</taxon>
        <taxon>Nostocaceae</taxon>
        <taxon>Nostoc</taxon>
    </lineage>
</organism>
<protein>
    <submittedName>
        <fullName evidence="1">Transposase</fullName>
    </submittedName>
</protein>
<dbReference type="Pfam" id="PF07592">
    <property type="entry name" value="DDE_Tnp_ISAZ013"/>
    <property type="match status" value="1"/>
</dbReference>
<dbReference type="EMBL" id="HQ291124">
    <property type="protein sequence ID" value="ADO19130.1"/>
    <property type="molecule type" value="Genomic_DNA"/>
</dbReference>
<dbReference type="InterPro" id="IPR011518">
    <property type="entry name" value="Transposase_36"/>
</dbReference>
<accession>E7DPX2</accession>